<evidence type="ECO:0000256" key="1">
    <source>
        <dbReference type="SAM" id="Phobius"/>
    </source>
</evidence>
<evidence type="ECO:0000313" key="3">
    <source>
        <dbReference type="Proteomes" id="UP000199598"/>
    </source>
</evidence>
<sequence length="260" mass="29419">MKITLQYIVLAAIGVAIGCFYGAATISTWGGGVPENAIVIQYSEETFYREWVSALGSYAGGLIALIGIAVAWVGIKSQLRKMQQTNAIAELTHTFKAIQFIDQEHRRNQAPELYINAMLRHYRDKTPWQRAYLPTDGGPDFAELITYRNNWLHDLQNTADEANACLPIKFIHRRNALIEALNAMFFSNSKSSDPAHSLSYDFAAGNLEVIQNHFSRMSAVDTAWYNYFVCLVFWKKQLEEQQTVAFNLDRVEAQMPPLGK</sequence>
<feature type="transmembrane region" description="Helical" evidence="1">
    <location>
        <begin position="7"/>
        <end position="31"/>
    </location>
</feature>
<keyword evidence="1" id="KW-1133">Transmembrane helix</keyword>
<keyword evidence="1" id="KW-0812">Transmembrane</keyword>
<reference evidence="2 3" key="1">
    <citation type="submission" date="2016-10" db="EMBL/GenBank/DDBJ databases">
        <authorList>
            <person name="Varghese N."/>
            <person name="Submissions S."/>
        </authorList>
    </citation>
    <scope>NUCLEOTIDE SEQUENCE [LARGE SCALE GENOMIC DNA]</scope>
    <source>
        <strain evidence="2 3">DSM 16392</strain>
    </source>
</reference>
<gene>
    <name evidence="2" type="ORF">SAMN04488518_11371</name>
</gene>
<protein>
    <recommendedName>
        <fullName evidence="4">Phage abortive infection protein</fullName>
    </recommendedName>
</protein>
<accession>A0A1I4E008</accession>
<keyword evidence="1" id="KW-0472">Membrane</keyword>
<feature type="transmembrane region" description="Helical" evidence="1">
    <location>
        <begin position="51"/>
        <end position="75"/>
    </location>
</feature>
<name>A0A1I4E008_9HYPH</name>
<dbReference type="EMBL" id="FOSK01000013">
    <property type="protein sequence ID" value="SFK98583.1"/>
    <property type="molecule type" value="Genomic_DNA"/>
</dbReference>
<proteinExistence type="predicted"/>
<evidence type="ECO:0000313" key="2">
    <source>
        <dbReference type="EMBL" id="SFK98583.1"/>
    </source>
</evidence>
<keyword evidence="3" id="KW-1185">Reference proteome</keyword>
<comment type="caution">
    <text evidence="2">The sequence shown here is derived from an EMBL/GenBank/DDBJ whole genome shotgun (WGS) entry which is preliminary data.</text>
</comment>
<dbReference type="PROSITE" id="PS51257">
    <property type="entry name" value="PROKAR_LIPOPROTEIN"/>
    <property type="match status" value="1"/>
</dbReference>
<dbReference type="Proteomes" id="UP000199598">
    <property type="component" value="Unassembled WGS sequence"/>
</dbReference>
<evidence type="ECO:0008006" key="4">
    <source>
        <dbReference type="Google" id="ProtNLM"/>
    </source>
</evidence>
<organism evidence="2 3">
    <name type="scientific">Pseudovibrio ascidiaceicola</name>
    <dbReference type="NCBI Taxonomy" id="285279"/>
    <lineage>
        <taxon>Bacteria</taxon>
        <taxon>Pseudomonadati</taxon>
        <taxon>Pseudomonadota</taxon>
        <taxon>Alphaproteobacteria</taxon>
        <taxon>Hyphomicrobiales</taxon>
        <taxon>Stappiaceae</taxon>
        <taxon>Pseudovibrio</taxon>
    </lineage>
</organism>